<dbReference type="SUPFAM" id="SSF52172">
    <property type="entry name" value="CheY-like"/>
    <property type="match status" value="1"/>
</dbReference>
<dbReference type="Pfam" id="PF00072">
    <property type="entry name" value="Response_reg"/>
    <property type="match status" value="1"/>
</dbReference>
<dbReference type="PANTHER" id="PTHR43228">
    <property type="entry name" value="TWO-COMPONENT RESPONSE REGULATOR"/>
    <property type="match status" value="1"/>
</dbReference>
<dbReference type="InterPro" id="IPR052048">
    <property type="entry name" value="ST_Response_Regulator"/>
</dbReference>
<protein>
    <submittedName>
        <fullName evidence="3">Response regulator</fullName>
    </submittedName>
</protein>
<sequence>MYHVQNLVIIDDDPFFHFIIKKLMNRHTSSTTVTYSWDVMSVIDFLRNNYNDPLKLPDFIFVDLNMPVFSGWDFMKLYNDLHKIIYKTIKIYVVSSSIDPNNMRKALSYPFISNYIIKPISSEKIEEILTSL</sequence>
<dbReference type="PANTHER" id="PTHR43228:SF1">
    <property type="entry name" value="TWO-COMPONENT RESPONSE REGULATOR ARR22"/>
    <property type="match status" value="1"/>
</dbReference>
<evidence type="ECO:0000313" key="3">
    <source>
        <dbReference type="EMBL" id="RFZ94854.1"/>
    </source>
</evidence>
<dbReference type="Gene3D" id="3.40.50.2300">
    <property type="match status" value="1"/>
</dbReference>
<dbReference type="AlphaFoldDB" id="A0A372NY77"/>
<dbReference type="EMBL" id="QWDC01000001">
    <property type="protein sequence ID" value="RFZ94854.1"/>
    <property type="molecule type" value="Genomic_DNA"/>
</dbReference>
<reference evidence="3 4" key="1">
    <citation type="submission" date="2018-08" db="EMBL/GenBank/DDBJ databases">
        <title>Mucilaginibacter sp. MYSH2.</title>
        <authorList>
            <person name="Seo T."/>
        </authorList>
    </citation>
    <scope>NUCLEOTIDE SEQUENCE [LARGE SCALE GENOMIC DNA]</scope>
    <source>
        <strain evidence="3 4">MYSH2</strain>
    </source>
</reference>
<keyword evidence="1" id="KW-0597">Phosphoprotein</keyword>
<dbReference type="InterPro" id="IPR011006">
    <property type="entry name" value="CheY-like_superfamily"/>
</dbReference>
<evidence type="ECO:0000256" key="1">
    <source>
        <dbReference type="PROSITE-ProRule" id="PRU00169"/>
    </source>
</evidence>
<comment type="caution">
    <text evidence="3">The sequence shown here is derived from an EMBL/GenBank/DDBJ whole genome shotgun (WGS) entry which is preliminary data.</text>
</comment>
<dbReference type="GO" id="GO:0000160">
    <property type="term" value="P:phosphorelay signal transduction system"/>
    <property type="evidence" value="ECO:0007669"/>
    <property type="project" value="InterPro"/>
</dbReference>
<feature type="domain" description="Response regulatory" evidence="2">
    <location>
        <begin position="6"/>
        <end position="132"/>
    </location>
</feature>
<proteinExistence type="predicted"/>
<name>A0A372NY77_9SPHI</name>
<dbReference type="Proteomes" id="UP000264217">
    <property type="component" value="Unassembled WGS sequence"/>
</dbReference>
<evidence type="ECO:0000259" key="2">
    <source>
        <dbReference type="PROSITE" id="PS50110"/>
    </source>
</evidence>
<keyword evidence="4" id="KW-1185">Reference proteome</keyword>
<dbReference type="PROSITE" id="PS50110">
    <property type="entry name" value="RESPONSE_REGULATORY"/>
    <property type="match status" value="1"/>
</dbReference>
<dbReference type="CDD" id="cd00156">
    <property type="entry name" value="REC"/>
    <property type="match status" value="1"/>
</dbReference>
<dbReference type="InterPro" id="IPR001789">
    <property type="entry name" value="Sig_transdc_resp-reg_receiver"/>
</dbReference>
<evidence type="ECO:0000313" key="4">
    <source>
        <dbReference type="Proteomes" id="UP000264217"/>
    </source>
</evidence>
<accession>A0A372NY77</accession>
<gene>
    <name evidence="3" type="ORF">D0C36_04790</name>
</gene>
<feature type="modified residue" description="4-aspartylphosphate" evidence="1">
    <location>
        <position position="63"/>
    </location>
</feature>
<organism evidence="3 4">
    <name type="scientific">Mucilaginibacter conchicola</name>
    <dbReference type="NCBI Taxonomy" id="2303333"/>
    <lineage>
        <taxon>Bacteria</taxon>
        <taxon>Pseudomonadati</taxon>
        <taxon>Bacteroidota</taxon>
        <taxon>Sphingobacteriia</taxon>
        <taxon>Sphingobacteriales</taxon>
        <taxon>Sphingobacteriaceae</taxon>
        <taxon>Mucilaginibacter</taxon>
    </lineage>
</organism>